<comment type="caution">
    <text evidence="2">The sequence shown here is derived from an EMBL/GenBank/DDBJ whole genome shotgun (WGS) entry which is preliminary data.</text>
</comment>
<feature type="compositionally biased region" description="Polar residues" evidence="1">
    <location>
        <begin position="44"/>
        <end position="59"/>
    </location>
</feature>
<feature type="region of interest" description="Disordered" evidence="1">
    <location>
        <begin position="213"/>
        <end position="239"/>
    </location>
</feature>
<feature type="compositionally biased region" description="Basic residues" evidence="1">
    <location>
        <begin position="493"/>
        <end position="510"/>
    </location>
</feature>
<protein>
    <submittedName>
        <fullName evidence="2">Unnamed protein product</fullName>
    </submittedName>
</protein>
<feature type="compositionally biased region" description="Polar residues" evidence="1">
    <location>
        <begin position="21"/>
        <end position="35"/>
    </location>
</feature>
<accession>A0A9W6YTS9</accession>
<sequence length="573" mass="65864">MSSEYVKKKNAERAEKAVKFSSDTKGYTTTNYTDRSTSKRLTEAQKNIRSNSATDFLNNRSSIRGSDRDISGSRHSSPSPSESISARVRRDTGAPSARTRSNYNFSNISTTTTRTPKSYASSPYNIPDPKPILKHNHDWSPPVHPNNLLGKSIPNLNNVRPDRILKKIHNRKVTPPDLHPASYYANSYNDSNTSQKAGLWGFLSNTAKSLFFSESDPVSTPPSYNSGKTTLNNWNEKELNSMATSDYERMKRQQEYDLQRQQQKEQERKEALERQRQRTALQKERDEYEDLLQKKRQLTYELKNIQVALHEKSEEARAGMVDRNGNWINGIEDRLRADQEAEKYTQNSTMNSYSNPVTTTTTTAAAAVQDNETKDLRETLNSIQLQLKDLQRKQDLKFSGYDSRIEDFTIQKELKEGHLNVLMHEVLKQSALQSKQLQEDRERFVEVLKSVAGQKRKRGRDWDDSDDSEEDDGSSSYSDDYDSRSDEGDRNQSRKKRKKTTTHKKLKGKTRSKDKEEGEYREYRSDKRNTEQAQDILDFFQKSLQKASAVGDENIHLSHGVADKIGNLRNLDD</sequence>
<evidence type="ECO:0000256" key="1">
    <source>
        <dbReference type="SAM" id="MobiDB-lite"/>
    </source>
</evidence>
<feature type="compositionally biased region" description="Polar residues" evidence="1">
    <location>
        <begin position="216"/>
        <end position="234"/>
    </location>
</feature>
<feature type="compositionally biased region" description="Basic and acidic residues" evidence="1">
    <location>
        <begin position="1"/>
        <end position="18"/>
    </location>
</feature>
<evidence type="ECO:0000313" key="2">
    <source>
        <dbReference type="EMBL" id="GMG22070.1"/>
    </source>
</evidence>
<feature type="compositionally biased region" description="Basic and acidic residues" evidence="1">
    <location>
        <begin position="511"/>
        <end position="530"/>
    </location>
</feature>
<proteinExistence type="predicted"/>
<reference evidence="2" key="1">
    <citation type="submission" date="2023-04" db="EMBL/GenBank/DDBJ databases">
        <title>Ambrosiozyma monospora NBRC 1965.</title>
        <authorList>
            <person name="Ichikawa N."/>
            <person name="Sato H."/>
            <person name="Tonouchi N."/>
        </authorList>
    </citation>
    <scope>NUCLEOTIDE SEQUENCE</scope>
    <source>
        <strain evidence="2">NBRC 1965</strain>
    </source>
</reference>
<feature type="compositionally biased region" description="Low complexity" evidence="1">
    <location>
        <begin position="73"/>
        <end position="85"/>
    </location>
</feature>
<dbReference type="EMBL" id="BSXU01000908">
    <property type="protein sequence ID" value="GMG22070.1"/>
    <property type="molecule type" value="Genomic_DNA"/>
</dbReference>
<feature type="region of interest" description="Disordered" evidence="1">
    <location>
        <begin position="1"/>
        <end position="136"/>
    </location>
</feature>
<feature type="region of interest" description="Disordered" evidence="1">
    <location>
        <begin position="455"/>
        <end position="532"/>
    </location>
</feature>
<organism evidence="2 3">
    <name type="scientific">Ambrosiozyma monospora</name>
    <name type="common">Yeast</name>
    <name type="synonym">Endomycopsis monosporus</name>
    <dbReference type="NCBI Taxonomy" id="43982"/>
    <lineage>
        <taxon>Eukaryota</taxon>
        <taxon>Fungi</taxon>
        <taxon>Dikarya</taxon>
        <taxon>Ascomycota</taxon>
        <taxon>Saccharomycotina</taxon>
        <taxon>Pichiomycetes</taxon>
        <taxon>Pichiales</taxon>
        <taxon>Pichiaceae</taxon>
        <taxon>Ambrosiozyma</taxon>
    </lineage>
</organism>
<feature type="compositionally biased region" description="Basic and acidic residues" evidence="1">
    <location>
        <begin position="481"/>
        <end position="492"/>
    </location>
</feature>
<keyword evidence="3" id="KW-1185">Reference proteome</keyword>
<feature type="compositionally biased region" description="Acidic residues" evidence="1">
    <location>
        <begin position="463"/>
        <end position="473"/>
    </location>
</feature>
<gene>
    <name evidence="2" type="ORF">Amon01_000247400</name>
</gene>
<feature type="region of interest" description="Disordered" evidence="1">
    <location>
        <begin position="251"/>
        <end position="285"/>
    </location>
</feature>
<dbReference type="AlphaFoldDB" id="A0A9W6YTS9"/>
<name>A0A9W6YTS9_AMBMO</name>
<feature type="compositionally biased region" description="Polar residues" evidence="1">
    <location>
        <begin position="98"/>
        <end position="124"/>
    </location>
</feature>
<dbReference type="Proteomes" id="UP001165063">
    <property type="component" value="Unassembled WGS sequence"/>
</dbReference>
<evidence type="ECO:0000313" key="3">
    <source>
        <dbReference type="Proteomes" id="UP001165063"/>
    </source>
</evidence>